<comment type="caution">
    <text evidence="1">The sequence shown here is derived from an EMBL/GenBank/DDBJ whole genome shotgun (WGS) entry which is preliminary data.</text>
</comment>
<dbReference type="RefSeq" id="XP_066658603.1">
    <property type="nucleotide sequence ID" value="XM_066794490.1"/>
</dbReference>
<evidence type="ECO:0000313" key="2">
    <source>
        <dbReference type="Proteomes" id="UP001360953"/>
    </source>
</evidence>
<evidence type="ECO:0008006" key="3">
    <source>
        <dbReference type="Google" id="ProtNLM"/>
    </source>
</evidence>
<dbReference type="EMBL" id="JBBPEH010000002">
    <property type="protein sequence ID" value="KAK7542310.1"/>
    <property type="molecule type" value="Genomic_DNA"/>
</dbReference>
<organism evidence="1 2">
    <name type="scientific">Phyllosticta citribraziliensis</name>
    <dbReference type="NCBI Taxonomy" id="989973"/>
    <lineage>
        <taxon>Eukaryota</taxon>
        <taxon>Fungi</taxon>
        <taxon>Dikarya</taxon>
        <taxon>Ascomycota</taxon>
        <taxon>Pezizomycotina</taxon>
        <taxon>Dothideomycetes</taxon>
        <taxon>Dothideomycetes incertae sedis</taxon>
        <taxon>Botryosphaeriales</taxon>
        <taxon>Phyllostictaceae</taxon>
        <taxon>Phyllosticta</taxon>
    </lineage>
</organism>
<protein>
    <recommendedName>
        <fullName evidence="3">Transmembrane protein</fullName>
    </recommendedName>
</protein>
<evidence type="ECO:0000313" key="1">
    <source>
        <dbReference type="EMBL" id="KAK7542310.1"/>
    </source>
</evidence>
<proteinExistence type="predicted"/>
<keyword evidence="2" id="KW-1185">Reference proteome</keyword>
<reference evidence="1 2" key="1">
    <citation type="submission" date="2024-04" db="EMBL/GenBank/DDBJ databases">
        <title>Phyllosticta paracitricarpa is synonymous to the EU quarantine fungus P. citricarpa based on phylogenomic analyses.</title>
        <authorList>
            <consortium name="Lawrence Berkeley National Laboratory"/>
            <person name="Van ingen-buijs V.A."/>
            <person name="Van westerhoven A.C."/>
            <person name="Haridas S."/>
            <person name="Skiadas P."/>
            <person name="Martin F."/>
            <person name="Groenewald J.Z."/>
            <person name="Crous P.W."/>
            <person name="Seidl M.F."/>
        </authorList>
    </citation>
    <scope>NUCLEOTIDE SEQUENCE [LARGE SCALE GENOMIC DNA]</scope>
    <source>
        <strain evidence="1 2">CPC 17464</strain>
    </source>
</reference>
<gene>
    <name evidence="1" type="ORF">J3D65DRAFT_209210</name>
</gene>
<dbReference type="Proteomes" id="UP001360953">
    <property type="component" value="Unassembled WGS sequence"/>
</dbReference>
<sequence length="212" mass="23498">MAKKTRAVIFVVDCTRAAMLSSPVVCESIEYRFFCCRVGSLLALLFFTARSICCGGLVHQSSFLKLRGPTSFASALLVLQKSDAWTAKANVGFPLGRRVKDIHGREKKTKVASWAAAPPLFSPRHVPLSPSLLFPPHFLSSLFLLLSLWQVSLARKQTIDGQDDDCARSRWALDMFAERLVRGTGQATRSDEHMLDGGRFPGRVAQTGRRRC</sequence>
<accession>A0ABR1M3Y5</accession>
<name>A0ABR1M3Y5_9PEZI</name>
<dbReference type="GeneID" id="92027396"/>